<comment type="caution">
    <text evidence="1">The sequence shown here is derived from an EMBL/GenBank/DDBJ whole genome shotgun (WGS) entry which is preliminary data.</text>
</comment>
<protein>
    <recommendedName>
        <fullName evidence="3">NB-ARC domain-containing protein</fullName>
    </recommendedName>
</protein>
<keyword evidence="2" id="KW-1185">Reference proteome</keyword>
<accession>A0A2G2X9I8</accession>
<dbReference type="InterPro" id="IPR032675">
    <property type="entry name" value="LRR_dom_sf"/>
</dbReference>
<dbReference type="PANTHER" id="PTHR15140:SF41">
    <property type="entry name" value="DISEASE RESISTANCE PROTEIN RF45 ISOFORM X1-RELATED"/>
    <property type="match status" value="1"/>
</dbReference>
<dbReference type="SUPFAM" id="SSF52058">
    <property type="entry name" value="L domain-like"/>
    <property type="match status" value="1"/>
</dbReference>
<dbReference type="Gene3D" id="3.80.10.10">
    <property type="entry name" value="Ribonuclease Inhibitor"/>
    <property type="match status" value="1"/>
</dbReference>
<reference evidence="1 2" key="1">
    <citation type="journal article" date="2017" name="Genome Biol.">
        <title>New reference genome sequences of hot pepper reveal the massive evolution of plant disease-resistance genes by retroduplication.</title>
        <authorList>
            <person name="Kim S."/>
            <person name="Park J."/>
            <person name="Yeom S.I."/>
            <person name="Kim Y.M."/>
            <person name="Seo E."/>
            <person name="Kim K.T."/>
            <person name="Kim M.S."/>
            <person name="Lee J.M."/>
            <person name="Cheong K."/>
            <person name="Shin H.S."/>
            <person name="Kim S.B."/>
            <person name="Han K."/>
            <person name="Lee J."/>
            <person name="Park M."/>
            <person name="Lee H.A."/>
            <person name="Lee H.Y."/>
            <person name="Lee Y."/>
            <person name="Oh S."/>
            <person name="Lee J.H."/>
            <person name="Choi E."/>
            <person name="Choi E."/>
            <person name="Lee S.E."/>
            <person name="Jeon J."/>
            <person name="Kim H."/>
            <person name="Choi G."/>
            <person name="Song H."/>
            <person name="Lee J."/>
            <person name="Lee S.C."/>
            <person name="Kwon J.K."/>
            <person name="Lee H.Y."/>
            <person name="Koo N."/>
            <person name="Hong Y."/>
            <person name="Kim R.W."/>
            <person name="Kang W.H."/>
            <person name="Huh J.H."/>
            <person name="Kang B.C."/>
            <person name="Yang T.J."/>
            <person name="Lee Y.H."/>
            <person name="Bennetzen J.L."/>
            <person name="Choi D."/>
        </authorList>
    </citation>
    <scope>NUCLEOTIDE SEQUENCE [LARGE SCALE GENOMIC DNA]</scope>
    <source>
        <strain evidence="2">cv. PBC81</strain>
    </source>
</reference>
<dbReference type="PANTHER" id="PTHR15140">
    <property type="entry name" value="TUBULIN-SPECIFIC CHAPERONE E"/>
    <property type="match status" value="1"/>
</dbReference>
<sequence>MAEGFIPREEERMEDVNEGFLNELIRRSLPQVRRLCQLPHETADLINPRHLVADYSKPLKHISKFTSLQLLFGISCDQWKYVNPVDLVNLRDVRMYGIAKTYSLNNIGNLKHLHTLFLCCKDDVLFPPLEFLSSCQKLHKLRLEGTLEKLPPWDAFPNSITMMGLAESKLMKDPMLVLGMLPNLRTLTLVAAYEGKEINCSDNNFGQLEFLRL</sequence>
<dbReference type="STRING" id="33114.A0A2G2X9I8"/>
<evidence type="ECO:0000313" key="2">
    <source>
        <dbReference type="Proteomes" id="UP000224567"/>
    </source>
</evidence>
<dbReference type="OrthoDB" id="1917524at2759"/>
<dbReference type="EMBL" id="MLFT02000003">
    <property type="protein sequence ID" value="PHT54011.1"/>
    <property type="molecule type" value="Genomic_DNA"/>
</dbReference>
<reference evidence="2" key="2">
    <citation type="journal article" date="2017" name="J. Anim. Genet.">
        <title>Multiple reference genome sequences of hot pepper reveal the massive evolution of plant disease resistance genes by retroduplication.</title>
        <authorList>
            <person name="Kim S."/>
            <person name="Park J."/>
            <person name="Yeom S.-I."/>
            <person name="Kim Y.-M."/>
            <person name="Seo E."/>
            <person name="Kim K.-T."/>
            <person name="Kim M.-S."/>
            <person name="Lee J.M."/>
            <person name="Cheong K."/>
            <person name="Shin H.-S."/>
            <person name="Kim S.-B."/>
            <person name="Han K."/>
            <person name="Lee J."/>
            <person name="Park M."/>
            <person name="Lee H.-A."/>
            <person name="Lee H.-Y."/>
            <person name="Lee Y."/>
            <person name="Oh S."/>
            <person name="Lee J.H."/>
            <person name="Choi E."/>
            <person name="Choi E."/>
            <person name="Lee S.E."/>
            <person name="Jeon J."/>
            <person name="Kim H."/>
            <person name="Choi G."/>
            <person name="Song H."/>
            <person name="Lee J."/>
            <person name="Lee S.-C."/>
            <person name="Kwon J.-K."/>
            <person name="Lee H.-Y."/>
            <person name="Koo N."/>
            <person name="Hong Y."/>
            <person name="Kim R.W."/>
            <person name="Kang W.-H."/>
            <person name="Huh J.H."/>
            <person name="Kang B.-C."/>
            <person name="Yang T.-J."/>
            <person name="Lee Y.-H."/>
            <person name="Bennetzen J.L."/>
            <person name="Choi D."/>
        </authorList>
    </citation>
    <scope>NUCLEOTIDE SEQUENCE [LARGE SCALE GENOMIC DNA]</scope>
    <source>
        <strain evidence="2">cv. PBC81</strain>
    </source>
</reference>
<dbReference type="AlphaFoldDB" id="A0A2G2X9I8"/>
<evidence type="ECO:0008006" key="3">
    <source>
        <dbReference type="Google" id="ProtNLM"/>
    </source>
</evidence>
<name>A0A2G2X9I8_CAPBA</name>
<organism evidence="1 2">
    <name type="scientific">Capsicum baccatum</name>
    <name type="common">Peruvian pepper</name>
    <dbReference type="NCBI Taxonomy" id="33114"/>
    <lineage>
        <taxon>Eukaryota</taxon>
        <taxon>Viridiplantae</taxon>
        <taxon>Streptophyta</taxon>
        <taxon>Embryophyta</taxon>
        <taxon>Tracheophyta</taxon>
        <taxon>Spermatophyta</taxon>
        <taxon>Magnoliopsida</taxon>
        <taxon>eudicotyledons</taxon>
        <taxon>Gunneridae</taxon>
        <taxon>Pentapetalae</taxon>
        <taxon>asterids</taxon>
        <taxon>lamiids</taxon>
        <taxon>Solanales</taxon>
        <taxon>Solanaceae</taxon>
        <taxon>Solanoideae</taxon>
        <taxon>Capsiceae</taxon>
        <taxon>Capsicum</taxon>
    </lineage>
</organism>
<evidence type="ECO:0000313" key="1">
    <source>
        <dbReference type="EMBL" id="PHT54011.1"/>
    </source>
</evidence>
<gene>
    <name evidence="1" type="ORF">CQW23_08473</name>
</gene>
<proteinExistence type="predicted"/>
<dbReference type="Proteomes" id="UP000224567">
    <property type="component" value="Unassembled WGS sequence"/>
</dbReference>